<proteinExistence type="predicted"/>
<gene>
    <name evidence="2" type="ORF">J2T60_002606</name>
</gene>
<dbReference type="InterPro" id="IPR003141">
    <property type="entry name" value="Pol/His_phosphatase_N"/>
</dbReference>
<keyword evidence="3" id="KW-1185">Reference proteome</keyword>
<dbReference type="EMBL" id="JALJYF010000003">
    <property type="protein sequence ID" value="MCP1728592.1"/>
    <property type="molecule type" value="Genomic_DNA"/>
</dbReference>
<dbReference type="CDD" id="cd07438">
    <property type="entry name" value="PHP_HisPPase_AMP"/>
    <property type="match status" value="1"/>
</dbReference>
<dbReference type="PANTHER" id="PTHR42924:SF3">
    <property type="entry name" value="POLYMERASE_HISTIDINOL PHOSPHATASE N-TERMINAL DOMAIN-CONTAINING PROTEIN"/>
    <property type="match status" value="1"/>
</dbReference>
<dbReference type="Gene3D" id="1.10.150.650">
    <property type="match status" value="1"/>
</dbReference>
<dbReference type="SUPFAM" id="SSF89550">
    <property type="entry name" value="PHP domain-like"/>
    <property type="match status" value="1"/>
</dbReference>
<dbReference type="RefSeq" id="WP_253451118.1">
    <property type="nucleotide sequence ID" value="NZ_JALJYF010000003.1"/>
</dbReference>
<dbReference type="Proteomes" id="UP001523550">
    <property type="component" value="Unassembled WGS sequence"/>
</dbReference>
<evidence type="ECO:0000259" key="1">
    <source>
        <dbReference type="SMART" id="SM00481"/>
    </source>
</evidence>
<dbReference type="PANTHER" id="PTHR42924">
    <property type="entry name" value="EXONUCLEASE"/>
    <property type="match status" value="1"/>
</dbReference>
<feature type="domain" description="Polymerase/histidinol phosphatase N-terminal" evidence="1">
    <location>
        <begin position="5"/>
        <end position="70"/>
    </location>
</feature>
<dbReference type="InterPro" id="IPR004013">
    <property type="entry name" value="PHP_dom"/>
</dbReference>
<comment type="caution">
    <text evidence="2">The sequence shown here is derived from an EMBL/GenBank/DDBJ whole genome shotgun (WGS) entry which is preliminary data.</text>
</comment>
<reference evidence="2 3" key="1">
    <citation type="submission" date="2022-03" db="EMBL/GenBank/DDBJ databases">
        <title>Genomic Encyclopedia of Type Strains, Phase III (KMG-III): the genomes of soil and plant-associated and newly described type strains.</title>
        <authorList>
            <person name="Whitman W."/>
        </authorList>
    </citation>
    <scope>NUCLEOTIDE SEQUENCE [LARGE SCALE GENOMIC DNA]</scope>
    <source>
        <strain evidence="2 3">BSker1</strain>
    </source>
</reference>
<sequence>MFSDLDLHTHSTASDGRLSPGELVALADQAGVRRLALTDHDTVAGLAEAERAAAEHEMTLIPGVEISAQWSRQEIHVVGLWIDPRHPALEQALAEQAERRNHRAERIARKLAQRGIDGALAGAQALADGGSVTRAHFARWLVDAGHVKDFPQAFRRYLGKGKPAAVGMDWPELDTVVGWIRAAGGLAVLAHPLKYRLTATRLRALLADFSAMGGLGMEVRSGGEDAERLRHCLARAEDYELLASMGSDFHAPTDWQPSPGRLPVLPEGTRTVWDYAARELPRAG</sequence>
<dbReference type="InterPro" id="IPR052018">
    <property type="entry name" value="PHP_domain"/>
</dbReference>
<protein>
    <submittedName>
        <fullName evidence="2">Metal-dependent phosphoesterase TrpH</fullName>
    </submittedName>
</protein>
<organism evidence="2 3">
    <name type="scientific">Natronospira proteinivora</name>
    <dbReference type="NCBI Taxonomy" id="1807133"/>
    <lineage>
        <taxon>Bacteria</taxon>
        <taxon>Pseudomonadati</taxon>
        <taxon>Pseudomonadota</taxon>
        <taxon>Gammaproteobacteria</taxon>
        <taxon>Natronospirales</taxon>
        <taxon>Natronospiraceae</taxon>
        <taxon>Natronospira</taxon>
    </lineage>
</organism>
<dbReference type="InterPro" id="IPR016195">
    <property type="entry name" value="Pol/histidinol_Pase-like"/>
</dbReference>
<dbReference type="Pfam" id="PF02811">
    <property type="entry name" value="PHP"/>
    <property type="match status" value="1"/>
</dbReference>
<evidence type="ECO:0000313" key="3">
    <source>
        <dbReference type="Proteomes" id="UP001523550"/>
    </source>
</evidence>
<dbReference type="SMART" id="SM00481">
    <property type="entry name" value="POLIIIAc"/>
    <property type="match status" value="1"/>
</dbReference>
<evidence type="ECO:0000313" key="2">
    <source>
        <dbReference type="EMBL" id="MCP1728592.1"/>
    </source>
</evidence>
<dbReference type="Gene3D" id="3.20.20.140">
    <property type="entry name" value="Metal-dependent hydrolases"/>
    <property type="match status" value="1"/>
</dbReference>
<accession>A0ABT1GC19</accession>
<name>A0ABT1GC19_9GAMM</name>